<dbReference type="Gene3D" id="3.30.2000.20">
    <property type="match status" value="1"/>
</dbReference>
<comment type="caution">
    <text evidence="1">The sequence shown here is derived from an EMBL/GenBank/DDBJ whole genome shotgun (WGS) entry which is preliminary data.</text>
</comment>
<organism evidence="1 2">
    <name type="scientific">Candidatus Fonsibacter lacus</name>
    <dbReference type="NCBI Taxonomy" id="2576439"/>
    <lineage>
        <taxon>Bacteria</taxon>
        <taxon>Pseudomonadati</taxon>
        <taxon>Pseudomonadota</taxon>
        <taxon>Alphaproteobacteria</taxon>
        <taxon>Candidatus Pelagibacterales</taxon>
        <taxon>Candidatus Pelagibacterales incertae sedis</taxon>
        <taxon>Candidatus Fonsibacter</taxon>
    </lineage>
</organism>
<dbReference type="AlphaFoldDB" id="A0A964XQ13"/>
<dbReference type="Pfam" id="PF13554">
    <property type="entry name" value="Phage_tail_terminator_5"/>
    <property type="match status" value="1"/>
</dbReference>
<gene>
    <name evidence="1" type="ORF">EBV32_00080</name>
</gene>
<name>A0A964XQ13_9PROT</name>
<dbReference type="Proteomes" id="UP000713222">
    <property type="component" value="Unassembled WGS sequence"/>
</dbReference>
<sequence>MSLNTIRAAIEARIATEFALSPVLQVSYQNVPFSPPNNASWIQTNILWGDSAYLTILTESNRGTGEGYDRRNGTLTFNIFSPRGQGPGAGLTIAQRCIDLFSRLQLQNIKFDPANGPRTIEPAAPEGFYQTQVAITFEAYEQS</sequence>
<dbReference type="InterPro" id="IPR025395">
    <property type="entry name" value="Phage_tail_terminator-like"/>
</dbReference>
<reference evidence="1" key="1">
    <citation type="submission" date="2018-10" db="EMBL/GenBank/DDBJ databases">
        <title>Iterative Subtractive Binning of Freshwater Chronoseries Metagenomes Recovers Nearly Complete Genomes from over Four Hundred Novel Species.</title>
        <authorList>
            <person name="Rodriguez-R L.M."/>
            <person name="Tsementzi D."/>
            <person name="Luo C."/>
            <person name="Konstantinidis K.T."/>
        </authorList>
    </citation>
    <scope>NUCLEOTIDE SEQUENCE</scope>
    <source>
        <strain evidence="1">WB7_6_001</strain>
    </source>
</reference>
<accession>A0A964XQ13</accession>
<proteinExistence type="predicted"/>
<protein>
    <submittedName>
        <fullName evidence="1">Uncharacterized protein</fullName>
    </submittedName>
</protein>
<evidence type="ECO:0000313" key="1">
    <source>
        <dbReference type="EMBL" id="NBN87484.1"/>
    </source>
</evidence>
<dbReference type="EMBL" id="RGET01000001">
    <property type="protein sequence ID" value="NBN87484.1"/>
    <property type="molecule type" value="Genomic_DNA"/>
</dbReference>
<evidence type="ECO:0000313" key="2">
    <source>
        <dbReference type="Proteomes" id="UP000713222"/>
    </source>
</evidence>